<dbReference type="AlphaFoldDB" id="A0A7S8C2S0"/>
<name>A0A7S8C2S0_9HYPH</name>
<dbReference type="PANTHER" id="PTHR33376">
    <property type="match status" value="1"/>
</dbReference>
<evidence type="ECO:0000256" key="2">
    <source>
        <dbReference type="SAM" id="SignalP"/>
    </source>
</evidence>
<keyword evidence="1 2" id="KW-0732">Signal</keyword>
<reference evidence="3 4" key="1">
    <citation type="submission" date="2020-06" db="EMBL/GenBank/DDBJ databases">
        <title>Genome sequence of 2 isolates from Red Sea Mangroves.</title>
        <authorList>
            <person name="Sefrji F."/>
            <person name="Michoud G."/>
            <person name="Merlino G."/>
            <person name="Daffonchio D."/>
        </authorList>
    </citation>
    <scope>NUCLEOTIDE SEQUENCE [LARGE SCALE GENOMIC DNA]</scope>
    <source>
        <strain evidence="3 4">R1DC25</strain>
    </source>
</reference>
<evidence type="ECO:0000313" key="3">
    <source>
        <dbReference type="EMBL" id="QPC42296.1"/>
    </source>
</evidence>
<sequence>MLSAARRILGAGVIAACALATATPGSAEEDFILATPMPEDHIIHTVASAFMEALPEDSGLKAEYHPGGDLGDWTALFEQVMQGALPMAMTFSASDFDKRLDITLLPYAFDSWGEAETLLGADGELLKVYEEIYAGLGMKLLGIVPVDFYGLAMRKGEERAPVDFPKDGEGIKLRVAPVAIGIELFETFGFSPVPMPYSELYTALQLGTVDGRAYATPVEIWQMRDVLENYILTNDAFEQGVWVVNQDWWDGLAEEERTAILKARDEALKVAWQQAREKSDEVKAQIEEAGIEIVTLDDAEMASARKLARDKVWPWMEERVGSALIDKIRKATAGE</sequence>
<feature type="chain" id="PRO_5032400298" evidence="2">
    <location>
        <begin position="28"/>
        <end position="335"/>
    </location>
</feature>
<evidence type="ECO:0000313" key="4">
    <source>
        <dbReference type="Proteomes" id="UP000593594"/>
    </source>
</evidence>
<dbReference type="EMBL" id="CP058214">
    <property type="protein sequence ID" value="QPC42296.1"/>
    <property type="molecule type" value="Genomic_DNA"/>
</dbReference>
<gene>
    <name evidence="3" type="primary">dctP</name>
    <name evidence="3" type="ORF">HW532_06015</name>
</gene>
<dbReference type="NCBIfam" id="NF037995">
    <property type="entry name" value="TRAP_S1"/>
    <property type="match status" value="1"/>
</dbReference>
<organism evidence="3 4">
    <name type="scientific">Kaustia mangrovi</name>
    <dbReference type="NCBI Taxonomy" id="2593653"/>
    <lineage>
        <taxon>Bacteria</taxon>
        <taxon>Pseudomonadati</taxon>
        <taxon>Pseudomonadota</taxon>
        <taxon>Alphaproteobacteria</taxon>
        <taxon>Hyphomicrobiales</taxon>
        <taxon>Parvibaculaceae</taxon>
        <taxon>Kaustia</taxon>
    </lineage>
</organism>
<dbReference type="InterPro" id="IPR018389">
    <property type="entry name" value="DctP_fam"/>
</dbReference>
<evidence type="ECO:0000256" key="1">
    <source>
        <dbReference type="ARBA" id="ARBA00022729"/>
    </source>
</evidence>
<dbReference type="InterPro" id="IPR038404">
    <property type="entry name" value="TRAP_DctP_sf"/>
</dbReference>
<protein>
    <submittedName>
        <fullName evidence="3">TRAP transporter substrate-binding protein DctP</fullName>
    </submittedName>
</protein>
<dbReference type="Gene3D" id="3.40.190.170">
    <property type="entry name" value="Bacterial extracellular solute-binding protein, family 7"/>
    <property type="match status" value="1"/>
</dbReference>
<dbReference type="PANTHER" id="PTHR33376:SF5">
    <property type="entry name" value="EXTRACYTOPLASMIC SOLUTE RECEPTOR PROTEIN"/>
    <property type="match status" value="1"/>
</dbReference>
<proteinExistence type="predicted"/>
<dbReference type="GO" id="GO:0055085">
    <property type="term" value="P:transmembrane transport"/>
    <property type="evidence" value="ECO:0007669"/>
    <property type="project" value="InterPro"/>
</dbReference>
<keyword evidence="4" id="KW-1185">Reference proteome</keyword>
<accession>A0A7S8C2S0</accession>
<dbReference type="Proteomes" id="UP000593594">
    <property type="component" value="Chromosome"/>
</dbReference>
<feature type="signal peptide" evidence="2">
    <location>
        <begin position="1"/>
        <end position="27"/>
    </location>
</feature>
<dbReference type="RefSeq" id="WP_213163528.1">
    <property type="nucleotide sequence ID" value="NZ_CP058214.1"/>
</dbReference>
<dbReference type="KEGG" id="kmn:HW532_06015"/>
<dbReference type="Pfam" id="PF03480">
    <property type="entry name" value="DctP"/>
    <property type="match status" value="1"/>
</dbReference>